<sequence length="82" mass="9342">MTTVDIYDTLRDSWQTGIPMGKKRQYFSAVTFNNCIYVIGGDSADHPTMEKFDIEQQVWEDMGSVPSNGFYHSVEIQKDTGL</sequence>
<evidence type="ECO:0000313" key="2">
    <source>
        <dbReference type="EMBL" id="CAG7821700.1"/>
    </source>
</evidence>
<comment type="caution">
    <text evidence="2">The sequence shown here is derived from an EMBL/GenBank/DDBJ whole genome shotgun (WGS) entry which is preliminary data.</text>
</comment>
<dbReference type="InterPro" id="IPR006652">
    <property type="entry name" value="Kelch_1"/>
</dbReference>
<evidence type="ECO:0000313" key="3">
    <source>
        <dbReference type="Proteomes" id="UP000708208"/>
    </source>
</evidence>
<dbReference type="PANTHER" id="PTHR46375:SF4">
    <property type="entry name" value="KELCH-LIKE FAMILY, MEMBER 42"/>
    <property type="match status" value="1"/>
</dbReference>
<keyword evidence="1" id="KW-0880">Kelch repeat</keyword>
<dbReference type="InterPro" id="IPR052392">
    <property type="entry name" value="Kelch-BTB_domain-containing"/>
</dbReference>
<reference evidence="2" key="1">
    <citation type="submission" date="2021-06" db="EMBL/GenBank/DDBJ databases">
        <authorList>
            <person name="Hodson N. C."/>
            <person name="Mongue J. A."/>
            <person name="Jaron S. K."/>
        </authorList>
    </citation>
    <scope>NUCLEOTIDE SEQUENCE</scope>
</reference>
<proteinExistence type="predicted"/>
<dbReference type="Proteomes" id="UP000708208">
    <property type="component" value="Unassembled WGS sequence"/>
</dbReference>
<dbReference type="EMBL" id="CAJVCH010518430">
    <property type="protein sequence ID" value="CAG7821700.1"/>
    <property type="molecule type" value="Genomic_DNA"/>
</dbReference>
<keyword evidence="3" id="KW-1185">Reference proteome</keyword>
<accession>A0A8J2KUK4</accession>
<protein>
    <submittedName>
        <fullName evidence="2">Uncharacterized protein</fullName>
    </submittedName>
</protein>
<evidence type="ECO:0000256" key="1">
    <source>
        <dbReference type="ARBA" id="ARBA00022441"/>
    </source>
</evidence>
<dbReference type="AlphaFoldDB" id="A0A8J2KUK4"/>
<gene>
    <name evidence="2" type="ORF">AFUS01_LOCUS32018</name>
</gene>
<dbReference type="PANTHER" id="PTHR46375">
    <property type="entry name" value="KELCH REPEAT AND BTB DOMAIN-CONTAINING PROTEIN 13-RELATED"/>
    <property type="match status" value="1"/>
</dbReference>
<organism evidence="2 3">
    <name type="scientific">Allacma fusca</name>
    <dbReference type="NCBI Taxonomy" id="39272"/>
    <lineage>
        <taxon>Eukaryota</taxon>
        <taxon>Metazoa</taxon>
        <taxon>Ecdysozoa</taxon>
        <taxon>Arthropoda</taxon>
        <taxon>Hexapoda</taxon>
        <taxon>Collembola</taxon>
        <taxon>Symphypleona</taxon>
        <taxon>Sminthuridae</taxon>
        <taxon>Allacma</taxon>
    </lineage>
</organism>
<dbReference type="Pfam" id="PF01344">
    <property type="entry name" value="Kelch_1"/>
    <property type="match status" value="1"/>
</dbReference>
<name>A0A8J2KUK4_9HEXA</name>